<reference evidence="2 3" key="1">
    <citation type="submission" date="2024-07" db="EMBL/GenBank/DDBJ databases">
        <title>Section-level genome sequencing and comparative genomics of Aspergillus sections Usti and Cavernicolus.</title>
        <authorList>
            <consortium name="Lawrence Berkeley National Laboratory"/>
            <person name="Nybo J.L."/>
            <person name="Vesth T.C."/>
            <person name="Theobald S."/>
            <person name="Frisvad J.C."/>
            <person name="Larsen T.O."/>
            <person name="Kjaerboelling I."/>
            <person name="Rothschild-Mancinelli K."/>
            <person name="Lyhne E.K."/>
            <person name="Kogle M.E."/>
            <person name="Barry K."/>
            <person name="Clum A."/>
            <person name="Na H."/>
            <person name="Ledsgaard L."/>
            <person name="Lin J."/>
            <person name="Lipzen A."/>
            <person name="Kuo A."/>
            <person name="Riley R."/>
            <person name="Mondo S."/>
            <person name="Labutti K."/>
            <person name="Haridas S."/>
            <person name="Pangalinan J."/>
            <person name="Salamov A.A."/>
            <person name="Simmons B.A."/>
            <person name="Magnuson J.K."/>
            <person name="Chen J."/>
            <person name="Drula E."/>
            <person name="Henrissat B."/>
            <person name="Wiebenga A."/>
            <person name="Lubbers R.J."/>
            <person name="Gomes A.C."/>
            <person name="Makela M.R."/>
            <person name="Stajich J."/>
            <person name="Grigoriev I.V."/>
            <person name="Mortensen U.H."/>
            <person name="De Vries R.P."/>
            <person name="Baker S.E."/>
            <person name="Andersen M.R."/>
        </authorList>
    </citation>
    <scope>NUCLEOTIDE SEQUENCE [LARGE SCALE GENOMIC DNA]</scope>
    <source>
        <strain evidence="2 3">CBS 588.65</strain>
    </source>
</reference>
<name>A0ABR4HIU5_9EURO</name>
<feature type="transmembrane region" description="Helical" evidence="1">
    <location>
        <begin position="12"/>
        <end position="32"/>
    </location>
</feature>
<dbReference type="Proteomes" id="UP001610334">
    <property type="component" value="Unassembled WGS sequence"/>
</dbReference>
<evidence type="ECO:0000256" key="1">
    <source>
        <dbReference type="SAM" id="Phobius"/>
    </source>
</evidence>
<evidence type="ECO:0008006" key="4">
    <source>
        <dbReference type="Google" id="ProtNLM"/>
    </source>
</evidence>
<evidence type="ECO:0000313" key="3">
    <source>
        <dbReference type="Proteomes" id="UP001610334"/>
    </source>
</evidence>
<accession>A0ABR4HIU5</accession>
<comment type="caution">
    <text evidence="2">The sequence shown here is derived from an EMBL/GenBank/DDBJ whole genome shotgun (WGS) entry which is preliminary data.</text>
</comment>
<protein>
    <recommendedName>
        <fullName evidence="4">Secreted protein</fullName>
    </recommendedName>
</protein>
<evidence type="ECO:0000313" key="2">
    <source>
        <dbReference type="EMBL" id="KAL2815336.1"/>
    </source>
</evidence>
<organism evidence="2 3">
    <name type="scientific">Aspergillus granulosus</name>
    <dbReference type="NCBI Taxonomy" id="176169"/>
    <lineage>
        <taxon>Eukaryota</taxon>
        <taxon>Fungi</taxon>
        <taxon>Dikarya</taxon>
        <taxon>Ascomycota</taxon>
        <taxon>Pezizomycotina</taxon>
        <taxon>Eurotiomycetes</taxon>
        <taxon>Eurotiomycetidae</taxon>
        <taxon>Eurotiales</taxon>
        <taxon>Aspergillaceae</taxon>
        <taxon>Aspergillus</taxon>
        <taxon>Aspergillus subgen. Nidulantes</taxon>
    </lineage>
</organism>
<sequence>MFSGFGEKGEPWGIWMVVGVSVWLIFLFLASVERPMPCFFSSRCILYIHTKRLRRLSLTNPPYDYTHRMPRIVNPGVMDYIIYS</sequence>
<gene>
    <name evidence="2" type="ORF">BJX63DRAFT_165431</name>
</gene>
<dbReference type="EMBL" id="JBFXLT010000028">
    <property type="protein sequence ID" value="KAL2815336.1"/>
    <property type="molecule type" value="Genomic_DNA"/>
</dbReference>
<keyword evidence="3" id="KW-1185">Reference proteome</keyword>
<keyword evidence="1" id="KW-0812">Transmembrane</keyword>
<keyword evidence="1" id="KW-1133">Transmembrane helix</keyword>
<keyword evidence="1" id="KW-0472">Membrane</keyword>
<proteinExistence type="predicted"/>